<sequence>MHYPNSRPEFAGAQLPERNSTRTRYPYQQEQLSPEQELSVIVSALQHVISGENETAPFQSFSGDSTVISAGMPRSDSDTCQVCRIEGCLGCNYFFAPNQNIQQGVVEEEERTTTSSGTSSRRESSVTTTTKKAEGGKIRKRKNKKNGYRGVRQRPWGKFAAEIRDPKRATRVWLGTFETAEDAARAYDRAAIGFRGPRAKLNFPFVDYTSSPVAADEIGVNASVSASVSATDSVEAEQEQWRGGEGGGECDMDEYLKMMMMMDFGNGDSSDSGNTIADMFQ</sequence>
<evidence type="ECO:0000256" key="2">
    <source>
        <dbReference type="ARBA" id="ARBA00023015"/>
    </source>
</evidence>
<evidence type="ECO:0000256" key="7">
    <source>
        <dbReference type="SAM" id="MobiDB-lite"/>
    </source>
</evidence>
<proteinExistence type="inferred from homology"/>
<keyword evidence="5" id="KW-0539">Nucleus</keyword>
<dbReference type="GO" id="GO:0003700">
    <property type="term" value="F:DNA-binding transcription factor activity"/>
    <property type="evidence" value="ECO:0007669"/>
    <property type="project" value="InterPro"/>
</dbReference>
<feature type="compositionally biased region" description="Basic residues" evidence="7">
    <location>
        <begin position="138"/>
        <end position="147"/>
    </location>
</feature>
<dbReference type="Proteomes" id="UP000467841">
    <property type="component" value="Unassembled WGS sequence"/>
</dbReference>
<feature type="region of interest" description="Disordered" evidence="7">
    <location>
        <begin position="1"/>
        <end position="23"/>
    </location>
</feature>
<organism evidence="9 10">
    <name type="scientific">Microthlaspi erraticum</name>
    <dbReference type="NCBI Taxonomy" id="1685480"/>
    <lineage>
        <taxon>Eukaryota</taxon>
        <taxon>Viridiplantae</taxon>
        <taxon>Streptophyta</taxon>
        <taxon>Embryophyta</taxon>
        <taxon>Tracheophyta</taxon>
        <taxon>Spermatophyta</taxon>
        <taxon>Magnoliopsida</taxon>
        <taxon>eudicotyledons</taxon>
        <taxon>Gunneridae</taxon>
        <taxon>Pentapetalae</taxon>
        <taxon>rosids</taxon>
        <taxon>malvids</taxon>
        <taxon>Brassicales</taxon>
        <taxon>Brassicaceae</taxon>
        <taxon>Coluteocarpeae</taxon>
        <taxon>Microthlaspi</taxon>
    </lineage>
</organism>
<keyword evidence="2" id="KW-0805">Transcription regulation</keyword>
<feature type="domain" description="AP2/ERF" evidence="8">
    <location>
        <begin position="147"/>
        <end position="204"/>
    </location>
</feature>
<reference evidence="9" key="1">
    <citation type="submission" date="2020-01" db="EMBL/GenBank/DDBJ databases">
        <authorList>
            <person name="Mishra B."/>
        </authorList>
    </citation>
    <scope>NUCLEOTIDE SEQUENCE [LARGE SCALE GENOMIC DNA]</scope>
</reference>
<comment type="similarity">
    <text evidence="6">Belongs to the AP2/ERF transcription factor family. ERF subfamily.</text>
</comment>
<dbReference type="InterPro" id="IPR036955">
    <property type="entry name" value="AP2/ERF_dom_sf"/>
</dbReference>
<evidence type="ECO:0000256" key="1">
    <source>
        <dbReference type="ARBA" id="ARBA00004123"/>
    </source>
</evidence>
<dbReference type="GO" id="GO:0005634">
    <property type="term" value="C:nucleus"/>
    <property type="evidence" value="ECO:0007669"/>
    <property type="project" value="UniProtKB-SubCell"/>
</dbReference>
<keyword evidence="4" id="KW-0804">Transcription</keyword>
<name>A0A6D2I180_9BRAS</name>
<dbReference type="OrthoDB" id="642765at2759"/>
<dbReference type="AlphaFoldDB" id="A0A6D2I180"/>
<gene>
    <name evidence="9" type="ORF">MERR_LOCUS7138</name>
</gene>
<keyword evidence="10" id="KW-1185">Reference proteome</keyword>
<dbReference type="PRINTS" id="PR00367">
    <property type="entry name" value="ETHRSPELEMNT"/>
</dbReference>
<evidence type="ECO:0000256" key="3">
    <source>
        <dbReference type="ARBA" id="ARBA00023125"/>
    </source>
</evidence>
<dbReference type="GO" id="GO:0009873">
    <property type="term" value="P:ethylene-activated signaling pathway"/>
    <property type="evidence" value="ECO:0007669"/>
    <property type="project" value="InterPro"/>
</dbReference>
<evidence type="ECO:0000256" key="6">
    <source>
        <dbReference type="ARBA" id="ARBA00024343"/>
    </source>
</evidence>
<dbReference type="PANTHER" id="PTHR31190">
    <property type="entry name" value="DNA-BINDING DOMAIN"/>
    <property type="match status" value="1"/>
</dbReference>
<comment type="caution">
    <text evidence="9">The sequence shown here is derived from an EMBL/GenBank/DDBJ whole genome shotgun (WGS) entry which is preliminary data.</text>
</comment>
<comment type="subcellular location">
    <subcellularLocation>
        <location evidence="1">Nucleus</location>
    </subcellularLocation>
</comment>
<feature type="region of interest" description="Disordered" evidence="7">
    <location>
        <begin position="105"/>
        <end position="150"/>
    </location>
</feature>
<evidence type="ECO:0000313" key="10">
    <source>
        <dbReference type="Proteomes" id="UP000467841"/>
    </source>
</evidence>
<accession>A0A6D2I180</accession>
<dbReference type="SMART" id="SM00380">
    <property type="entry name" value="AP2"/>
    <property type="match status" value="1"/>
</dbReference>
<evidence type="ECO:0000313" key="9">
    <source>
        <dbReference type="EMBL" id="CAA7019903.1"/>
    </source>
</evidence>
<dbReference type="GO" id="GO:0003677">
    <property type="term" value="F:DNA binding"/>
    <property type="evidence" value="ECO:0007669"/>
    <property type="project" value="UniProtKB-KW"/>
</dbReference>
<dbReference type="InterPro" id="IPR016177">
    <property type="entry name" value="DNA-bd_dom_sf"/>
</dbReference>
<protein>
    <recommendedName>
        <fullName evidence="8">AP2/ERF domain-containing protein</fullName>
    </recommendedName>
</protein>
<dbReference type="CDD" id="cd00018">
    <property type="entry name" value="AP2"/>
    <property type="match status" value="1"/>
</dbReference>
<evidence type="ECO:0000259" key="8">
    <source>
        <dbReference type="PROSITE" id="PS51032"/>
    </source>
</evidence>
<dbReference type="SUPFAM" id="SSF54171">
    <property type="entry name" value="DNA-binding domain"/>
    <property type="match status" value="1"/>
</dbReference>
<evidence type="ECO:0000256" key="4">
    <source>
        <dbReference type="ARBA" id="ARBA00023163"/>
    </source>
</evidence>
<dbReference type="FunFam" id="3.30.730.10:FF:000001">
    <property type="entry name" value="Ethylene-responsive transcription factor 2"/>
    <property type="match status" value="1"/>
</dbReference>
<dbReference type="InterPro" id="IPR044808">
    <property type="entry name" value="ERF_plant"/>
</dbReference>
<feature type="compositionally biased region" description="Low complexity" evidence="7">
    <location>
        <begin position="113"/>
        <end position="130"/>
    </location>
</feature>
<dbReference type="PROSITE" id="PS51032">
    <property type="entry name" value="AP2_ERF"/>
    <property type="match status" value="1"/>
</dbReference>
<dbReference type="Pfam" id="PF00847">
    <property type="entry name" value="AP2"/>
    <property type="match status" value="1"/>
</dbReference>
<dbReference type="Gene3D" id="3.30.730.10">
    <property type="entry name" value="AP2/ERF domain"/>
    <property type="match status" value="1"/>
</dbReference>
<dbReference type="PANTHER" id="PTHR31190:SF181">
    <property type="entry name" value="OS02G0764700 PROTEIN"/>
    <property type="match status" value="1"/>
</dbReference>
<dbReference type="InterPro" id="IPR001471">
    <property type="entry name" value="AP2/ERF_dom"/>
</dbReference>
<evidence type="ECO:0000256" key="5">
    <source>
        <dbReference type="ARBA" id="ARBA00023242"/>
    </source>
</evidence>
<keyword evidence="3" id="KW-0238">DNA-binding</keyword>
<dbReference type="EMBL" id="CACVBM020000499">
    <property type="protein sequence ID" value="CAA7019903.1"/>
    <property type="molecule type" value="Genomic_DNA"/>
</dbReference>